<dbReference type="OrthoDB" id="9779041at2"/>
<dbReference type="FunFam" id="3.40.50.720:FF:000924">
    <property type="entry name" value="GDP-mannose 4,6 dehydratase"/>
    <property type="match status" value="1"/>
</dbReference>
<organism evidence="9 10">
    <name type="scientific">Roseivirga pacifica</name>
    <dbReference type="NCBI Taxonomy" id="1267423"/>
    <lineage>
        <taxon>Bacteria</taxon>
        <taxon>Pseudomonadati</taxon>
        <taxon>Bacteroidota</taxon>
        <taxon>Cytophagia</taxon>
        <taxon>Cytophagales</taxon>
        <taxon>Roseivirgaceae</taxon>
        <taxon>Roseivirga</taxon>
    </lineage>
</organism>
<evidence type="ECO:0000256" key="4">
    <source>
        <dbReference type="ARBA" id="ARBA00011989"/>
    </source>
</evidence>
<comment type="caution">
    <text evidence="7">Lacks conserved residue(s) required for the propagation of feature annotation.</text>
</comment>
<comment type="function">
    <text evidence="6 7">Catalyzes the conversion of GDP-D-mannose to GDP-4-dehydro-6-deoxy-D-mannose.</text>
</comment>
<evidence type="ECO:0000256" key="6">
    <source>
        <dbReference type="ARBA" id="ARBA00059383"/>
    </source>
</evidence>
<dbReference type="Proteomes" id="UP000199437">
    <property type="component" value="Unassembled WGS sequence"/>
</dbReference>
<dbReference type="EC" id="4.2.1.47" evidence="4 7"/>
<dbReference type="STRING" id="1267423.SAMN05216290_0973"/>
<keyword evidence="10" id="KW-1185">Reference proteome</keyword>
<evidence type="ECO:0000256" key="2">
    <source>
        <dbReference type="ARBA" id="ARBA00001937"/>
    </source>
</evidence>
<dbReference type="NCBIfam" id="TIGR01472">
    <property type="entry name" value="gmd"/>
    <property type="match status" value="1"/>
</dbReference>
<dbReference type="GeneID" id="99985711"/>
<dbReference type="PANTHER" id="PTHR43715:SF1">
    <property type="entry name" value="GDP-MANNOSE 4,6 DEHYDRATASE"/>
    <property type="match status" value="1"/>
</dbReference>
<accession>A0A1I0N7G7</accession>
<dbReference type="InterPro" id="IPR016040">
    <property type="entry name" value="NAD(P)-bd_dom"/>
</dbReference>
<evidence type="ECO:0000256" key="1">
    <source>
        <dbReference type="ARBA" id="ARBA00000188"/>
    </source>
</evidence>
<dbReference type="HAMAP" id="MF_00955">
    <property type="entry name" value="GDP_Man_dehydratase"/>
    <property type="match status" value="1"/>
</dbReference>
<sequence>MSKKALITGINGQDGAYLAQHLLDKGYEVYGADRRRVDSAIWRLKRLGIDDDVKHVYLDLLEFSNIFSVIRDLEPDEVYNLGAQSFVGASFDQPILTAEIDAIGAHRILEAIKTINPSIKFYQASTSEMFGKITSSPQNEDTKFHPRSPYGVSKLYAHWITRNYRESFGIFGCSGILFNHESPLRGMEFVTKKIAYAVSEIEKGNKQHLSLGNLDAKRDWGFAQEYVKGMHAMLQHSTADDYVLATGESKTIREFVDLCFKVVDKEILWEGSGLDEKGIDKASGKVLVNVSQEFFRPAEVDELRGDFTKAKKVLGWEPKVGLDKLVEIMMNYELKGEI</sequence>
<feature type="domain" description="NAD(P)-binding" evidence="8">
    <location>
        <begin position="6"/>
        <end position="329"/>
    </location>
</feature>
<dbReference type="InterPro" id="IPR036291">
    <property type="entry name" value="NAD(P)-bd_dom_sf"/>
</dbReference>
<comment type="cofactor">
    <cofactor evidence="2 7">
        <name>NADP(+)</name>
        <dbReference type="ChEBI" id="CHEBI:58349"/>
    </cofactor>
</comment>
<keyword evidence="7" id="KW-0521">NADP</keyword>
<dbReference type="Gene3D" id="3.40.50.720">
    <property type="entry name" value="NAD(P)-binding Rossmann-like Domain"/>
    <property type="match status" value="1"/>
</dbReference>
<dbReference type="Gene3D" id="3.90.25.10">
    <property type="entry name" value="UDP-galactose 4-epimerase, domain 1"/>
    <property type="match status" value="1"/>
</dbReference>
<comment type="catalytic activity">
    <reaction evidence="1 7">
        <text>GDP-alpha-D-mannose = GDP-4-dehydro-alpha-D-rhamnose + H2O</text>
        <dbReference type="Rhea" id="RHEA:23820"/>
        <dbReference type="ChEBI" id="CHEBI:15377"/>
        <dbReference type="ChEBI" id="CHEBI:57527"/>
        <dbReference type="ChEBI" id="CHEBI:57964"/>
        <dbReference type="EC" id="4.2.1.47"/>
    </reaction>
</comment>
<dbReference type="GO" id="GO:0070401">
    <property type="term" value="F:NADP+ binding"/>
    <property type="evidence" value="ECO:0007669"/>
    <property type="project" value="UniProtKB-UniRule"/>
</dbReference>
<dbReference type="CDD" id="cd05260">
    <property type="entry name" value="GDP_MD_SDR_e"/>
    <property type="match status" value="1"/>
</dbReference>
<keyword evidence="5 7" id="KW-0456">Lyase</keyword>
<dbReference type="SUPFAM" id="SSF51735">
    <property type="entry name" value="NAD(P)-binding Rossmann-fold domains"/>
    <property type="match status" value="1"/>
</dbReference>
<reference evidence="10" key="1">
    <citation type="submission" date="2016-10" db="EMBL/GenBank/DDBJ databases">
        <authorList>
            <person name="Varghese N."/>
            <person name="Submissions S."/>
        </authorList>
    </citation>
    <scope>NUCLEOTIDE SEQUENCE [LARGE SCALE GENOMIC DNA]</scope>
    <source>
        <strain evidence="10">CGMCC 1.12402</strain>
    </source>
</reference>
<evidence type="ECO:0000313" key="10">
    <source>
        <dbReference type="Proteomes" id="UP000199437"/>
    </source>
</evidence>
<protein>
    <recommendedName>
        <fullName evidence="4 7">GDP-mannose 4,6-dehydratase</fullName>
        <ecNumber evidence="4 7">4.2.1.47</ecNumber>
    </recommendedName>
    <alternativeName>
        <fullName evidence="7">GDP-D-mannose dehydratase</fullName>
    </alternativeName>
</protein>
<evidence type="ECO:0000313" key="9">
    <source>
        <dbReference type="EMBL" id="SEV96877.1"/>
    </source>
</evidence>
<proteinExistence type="inferred from homology"/>
<evidence type="ECO:0000259" key="8">
    <source>
        <dbReference type="Pfam" id="PF16363"/>
    </source>
</evidence>
<name>A0A1I0N7G7_9BACT</name>
<evidence type="ECO:0000256" key="7">
    <source>
        <dbReference type="HAMAP-Rule" id="MF_00955"/>
    </source>
</evidence>
<dbReference type="InterPro" id="IPR006368">
    <property type="entry name" value="GDP_Man_deHydtase"/>
</dbReference>
<gene>
    <name evidence="7" type="primary">gmd</name>
    <name evidence="9" type="ORF">SAMN05216290_0973</name>
</gene>
<comment type="similarity">
    <text evidence="3 7">Belongs to the NAD(P)-dependent epimerase/dehydratase family. GDP-mannose 4,6-dehydratase subfamily.</text>
</comment>
<dbReference type="GO" id="GO:0008446">
    <property type="term" value="F:GDP-mannose 4,6-dehydratase activity"/>
    <property type="evidence" value="ECO:0007669"/>
    <property type="project" value="UniProtKB-UniRule"/>
</dbReference>
<feature type="binding site" evidence="7">
    <location>
        <position position="208"/>
    </location>
    <ligand>
        <name>NADP(+)</name>
        <dbReference type="ChEBI" id="CHEBI:58349"/>
    </ligand>
</feature>
<dbReference type="Pfam" id="PF16363">
    <property type="entry name" value="GDP_Man_Dehyd"/>
    <property type="match status" value="1"/>
</dbReference>
<dbReference type="AlphaFoldDB" id="A0A1I0N7G7"/>
<dbReference type="PANTHER" id="PTHR43715">
    <property type="entry name" value="GDP-MANNOSE 4,6-DEHYDRATASE"/>
    <property type="match status" value="1"/>
</dbReference>
<evidence type="ECO:0000256" key="3">
    <source>
        <dbReference type="ARBA" id="ARBA00009263"/>
    </source>
</evidence>
<dbReference type="RefSeq" id="WP_090257375.1">
    <property type="nucleotide sequence ID" value="NZ_FOIR01000001.1"/>
</dbReference>
<dbReference type="EMBL" id="FOIR01000001">
    <property type="protein sequence ID" value="SEV96877.1"/>
    <property type="molecule type" value="Genomic_DNA"/>
</dbReference>
<dbReference type="GO" id="GO:0042351">
    <property type="term" value="P:'de novo' GDP-L-fucose biosynthetic process"/>
    <property type="evidence" value="ECO:0007669"/>
    <property type="project" value="TreeGrafter"/>
</dbReference>
<evidence type="ECO:0000256" key="5">
    <source>
        <dbReference type="ARBA" id="ARBA00023239"/>
    </source>
</evidence>